<name>A0A0D8IWI5_9FIRM</name>
<organism evidence="2 3">
    <name type="scientific">Ruthenibacterium lactatiformans</name>
    <dbReference type="NCBI Taxonomy" id="1550024"/>
    <lineage>
        <taxon>Bacteria</taxon>
        <taxon>Bacillati</taxon>
        <taxon>Bacillota</taxon>
        <taxon>Clostridia</taxon>
        <taxon>Eubacteriales</taxon>
        <taxon>Oscillospiraceae</taxon>
        <taxon>Ruthenibacterium</taxon>
    </lineage>
</organism>
<feature type="transmembrane region" description="Helical" evidence="1">
    <location>
        <begin position="104"/>
        <end position="122"/>
    </location>
</feature>
<reference evidence="2" key="1">
    <citation type="submission" date="2015-02" db="EMBL/GenBank/DDBJ databases">
        <title>A novel member of the family Ruminococcaceae isolated from human feces.</title>
        <authorList>
            <person name="Shkoporov A.N."/>
            <person name="Chaplin A.V."/>
            <person name="Motuzova O.V."/>
            <person name="Kafarskaia L.I."/>
            <person name="Khokhlova E.V."/>
            <person name="Efimov B.A."/>
        </authorList>
    </citation>
    <scope>NUCLEOTIDE SEQUENCE [LARGE SCALE GENOMIC DNA]</scope>
    <source>
        <strain evidence="2">585-1</strain>
    </source>
</reference>
<feature type="transmembrane region" description="Helical" evidence="1">
    <location>
        <begin position="52"/>
        <end position="69"/>
    </location>
</feature>
<dbReference type="AlphaFoldDB" id="A0A0D8IWI5"/>
<gene>
    <name evidence="2" type="ORF">TQ39_17025</name>
</gene>
<accession>A0A0D8IWI5</accession>
<dbReference type="InterPro" id="IPR046283">
    <property type="entry name" value="DUF6320"/>
</dbReference>
<evidence type="ECO:0008006" key="4">
    <source>
        <dbReference type="Google" id="ProtNLM"/>
    </source>
</evidence>
<dbReference type="Pfam" id="PF19845">
    <property type="entry name" value="DUF6320"/>
    <property type="match status" value="1"/>
</dbReference>
<keyword evidence="1" id="KW-0472">Membrane</keyword>
<feature type="transmembrane region" description="Helical" evidence="1">
    <location>
        <begin position="128"/>
        <end position="150"/>
    </location>
</feature>
<feature type="transmembrane region" description="Helical" evidence="1">
    <location>
        <begin position="157"/>
        <end position="180"/>
    </location>
</feature>
<sequence>MKHCRACDVDVATPAVLCPLCGTPLAGLADADCAAVYPPAGSRKEYNFVKRLLLLLSVVGAAVCIVVNLLVMPSFWWWTIVVTALVYAWAVVPHAMRRGGNAAGKVLMQVVAGSALAVLVDFETGYRGWGVSFVVPAFICAGIVAVVVLVMCNRTNWAGYVLYQAVLAVFGLAMPVLYFTGLAHSLLGAVVPSILAVATLAGMAVFGDRTIKNEFRRRLHF</sequence>
<keyword evidence="3" id="KW-1185">Reference proteome</keyword>
<dbReference type="GeneID" id="42858246"/>
<dbReference type="RefSeq" id="WP_050006403.1">
    <property type="nucleotide sequence ID" value="NZ_DAWBJP010000044.1"/>
</dbReference>
<dbReference type="Proteomes" id="UP000032483">
    <property type="component" value="Unassembled WGS sequence"/>
</dbReference>
<keyword evidence="1" id="KW-1133">Transmembrane helix</keyword>
<protein>
    <recommendedName>
        <fullName evidence="4">Zinc ribbon domain-containing protein</fullName>
    </recommendedName>
</protein>
<evidence type="ECO:0000313" key="3">
    <source>
        <dbReference type="Proteomes" id="UP000032483"/>
    </source>
</evidence>
<feature type="transmembrane region" description="Helical" evidence="1">
    <location>
        <begin position="75"/>
        <end position="92"/>
    </location>
</feature>
<evidence type="ECO:0000256" key="1">
    <source>
        <dbReference type="SAM" id="Phobius"/>
    </source>
</evidence>
<dbReference type="EMBL" id="JXXK01000035">
    <property type="protein sequence ID" value="KJF38641.1"/>
    <property type="molecule type" value="Genomic_DNA"/>
</dbReference>
<comment type="caution">
    <text evidence="2">The sequence shown here is derived from an EMBL/GenBank/DDBJ whole genome shotgun (WGS) entry which is preliminary data.</text>
</comment>
<feature type="transmembrane region" description="Helical" evidence="1">
    <location>
        <begin position="186"/>
        <end position="207"/>
    </location>
</feature>
<evidence type="ECO:0000313" key="2">
    <source>
        <dbReference type="EMBL" id="KJF38641.1"/>
    </source>
</evidence>
<proteinExistence type="predicted"/>
<keyword evidence="1" id="KW-0812">Transmembrane</keyword>